<dbReference type="eggNOG" id="COG1432">
    <property type="taxonomic scope" value="Bacteria"/>
</dbReference>
<accession>O66579</accession>
<dbReference type="GO" id="GO:0004540">
    <property type="term" value="F:RNA nuclease activity"/>
    <property type="evidence" value="ECO:0007669"/>
    <property type="project" value="InterPro"/>
</dbReference>
<gene>
    <name evidence="2" type="ordered locus">aq_200</name>
</gene>
<dbReference type="PATRIC" id="fig|224324.8.peg.170"/>
<dbReference type="CDD" id="cd10911">
    <property type="entry name" value="PIN_LabA"/>
    <property type="match status" value="1"/>
</dbReference>
<dbReference type="InParanoid" id="O66579"/>
<dbReference type="Gene3D" id="3.40.50.1010">
    <property type="entry name" value="5'-nuclease"/>
    <property type="match status" value="1"/>
</dbReference>
<keyword evidence="3" id="KW-1185">Reference proteome</keyword>
<dbReference type="PIR" id="G70318">
    <property type="entry name" value="G70318"/>
</dbReference>
<dbReference type="Proteomes" id="UP000000798">
    <property type="component" value="Chromosome"/>
</dbReference>
<dbReference type="Pfam" id="PF01936">
    <property type="entry name" value="NYN"/>
    <property type="match status" value="1"/>
</dbReference>
<dbReference type="PANTHER" id="PTHR35458:SF8">
    <property type="entry name" value="SLR0650 PROTEIN"/>
    <property type="match status" value="1"/>
</dbReference>
<dbReference type="AlphaFoldDB" id="O66579"/>
<dbReference type="RefSeq" id="WP_010880077.1">
    <property type="nucleotide sequence ID" value="NC_000918.1"/>
</dbReference>
<evidence type="ECO:0000313" key="3">
    <source>
        <dbReference type="Proteomes" id="UP000000798"/>
    </source>
</evidence>
<dbReference type="EnsemblBacteria" id="AAC06550">
    <property type="protein sequence ID" value="AAC06550"/>
    <property type="gene ID" value="aq_200"/>
</dbReference>
<dbReference type="OrthoDB" id="9794137at2"/>
<protein>
    <recommendedName>
        <fullName evidence="1">NYN domain-containing protein</fullName>
    </recommendedName>
</protein>
<dbReference type="KEGG" id="aae:aq_200"/>
<dbReference type="EMBL" id="AE000657">
    <property type="protein sequence ID" value="AAC06550.1"/>
    <property type="molecule type" value="Genomic_DNA"/>
</dbReference>
<dbReference type="PANTHER" id="PTHR35458">
    <property type="entry name" value="SLR0755 PROTEIN"/>
    <property type="match status" value="1"/>
</dbReference>
<sequence length="208" mass="24353">MNERLMIFIDGSNLFHGIRYLNIKVDYSKLVEFLREGRYLVRAYFYTAVPQEKDIKKGTPEWDSLQRQKRFLDELSFMGIKVKTAHLRKLPSGEYLEKEVDIMLATDMLSLAYRNAYDTAVLVSGDSDFIHTVEAVQSLGKRVENATFKKTSSYNLRKVCDRFILLDDHLDKILMEEKGKEIVPVEEEEKGTEEREGFLERFKKFFGL</sequence>
<dbReference type="HOGENOM" id="CLU_092340_4_0_0"/>
<reference evidence="2 3" key="1">
    <citation type="journal article" date="1998" name="Nature">
        <title>The complete genome of the hyperthermophilic bacterium Aquifex aeolicus.</title>
        <authorList>
            <person name="Deckert G."/>
            <person name="Warren P.V."/>
            <person name="Gaasterland T."/>
            <person name="Young W.G."/>
            <person name="Lenox A.L."/>
            <person name="Graham D.E."/>
            <person name="Overbeek R."/>
            <person name="Snead M.A."/>
            <person name="Keller M."/>
            <person name="Aujay M."/>
            <person name="Huber R."/>
            <person name="Feldman R.A."/>
            <person name="Short J.M."/>
            <person name="Olson G.J."/>
            <person name="Swanson R.V."/>
        </authorList>
    </citation>
    <scope>NUCLEOTIDE SEQUENCE [LARGE SCALE GENOMIC DNA]</scope>
    <source>
        <strain evidence="2 3">VF5</strain>
    </source>
</reference>
<organism evidence="2 3">
    <name type="scientific">Aquifex aeolicus (strain VF5)</name>
    <dbReference type="NCBI Taxonomy" id="224324"/>
    <lineage>
        <taxon>Bacteria</taxon>
        <taxon>Pseudomonadati</taxon>
        <taxon>Aquificota</taxon>
        <taxon>Aquificia</taxon>
        <taxon>Aquificales</taxon>
        <taxon>Aquificaceae</taxon>
        <taxon>Aquifex</taxon>
    </lineage>
</organism>
<feature type="domain" description="NYN" evidence="1">
    <location>
        <begin position="4"/>
        <end position="166"/>
    </location>
</feature>
<dbReference type="STRING" id="224324.aq_200"/>
<name>O66579_AQUAE</name>
<evidence type="ECO:0000259" key="1">
    <source>
        <dbReference type="Pfam" id="PF01936"/>
    </source>
</evidence>
<dbReference type="InterPro" id="IPR047140">
    <property type="entry name" value="LabA"/>
</dbReference>
<evidence type="ECO:0000313" key="2">
    <source>
        <dbReference type="EMBL" id="AAC06550.1"/>
    </source>
</evidence>
<dbReference type="InterPro" id="IPR021139">
    <property type="entry name" value="NYN"/>
</dbReference>
<proteinExistence type="predicted"/>